<gene>
    <name evidence="7" type="ORF">CTheo_3460</name>
</gene>
<keyword evidence="3" id="KW-0677">Repeat</keyword>
<feature type="compositionally biased region" description="Basic and acidic residues" evidence="6">
    <location>
        <begin position="1"/>
        <end position="45"/>
    </location>
</feature>
<dbReference type="GO" id="GO:0043124">
    <property type="term" value="P:negative regulation of canonical NF-kappaB signal transduction"/>
    <property type="evidence" value="ECO:0007669"/>
    <property type="project" value="InterPro"/>
</dbReference>
<keyword evidence="5" id="KW-0539">Nucleus</keyword>
<evidence type="ECO:0000256" key="4">
    <source>
        <dbReference type="ARBA" id="ARBA00023043"/>
    </source>
</evidence>
<dbReference type="PANTHER" id="PTHR15263">
    <property type="entry name" value="I-KAPPA-B-LIKE PROTEIN IKBL"/>
    <property type="match status" value="1"/>
</dbReference>
<dbReference type="Proteomes" id="UP000383932">
    <property type="component" value="Unassembled WGS sequence"/>
</dbReference>
<sequence length="186" mass="22135">MFTSRRQQEHHARQEREHAEALKRKAERREAHERRMKKQTEDAARLKAQRARRHREMLEEHARRKGKGGWSGHSSWSEYDYSYHRSSSSIPRSTVSQEQERAAAARYEAGWERMRQLADMGAGAQLRFSDIPWPTVHPIATPYELGFQRSNIEQFILSGWLNLGQDRRMRLRAFILQWHPDKFIGR</sequence>
<dbReference type="AlphaFoldDB" id="A0A5N5QNC9"/>
<keyword evidence="8" id="KW-1185">Reference proteome</keyword>
<evidence type="ECO:0000313" key="7">
    <source>
        <dbReference type="EMBL" id="KAB5593078.1"/>
    </source>
</evidence>
<evidence type="ECO:0000256" key="3">
    <source>
        <dbReference type="ARBA" id="ARBA00022737"/>
    </source>
</evidence>
<dbReference type="InterPro" id="IPR038753">
    <property type="entry name" value="NFKBIL1"/>
</dbReference>
<proteinExistence type="predicted"/>
<evidence type="ECO:0000256" key="1">
    <source>
        <dbReference type="ARBA" id="ARBA00004123"/>
    </source>
</evidence>
<evidence type="ECO:0000313" key="8">
    <source>
        <dbReference type="Proteomes" id="UP000383932"/>
    </source>
</evidence>
<comment type="subcellular location">
    <subcellularLocation>
        <location evidence="1">Nucleus</location>
    </subcellularLocation>
</comment>
<dbReference type="PANTHER" id="PTHR15263:SF1">
    <property type="entry name" value="NF-KAPPA-B INHIBITOR-LIKE PROTEIN 1"/>
    <property type="match status" value="1"/>
</dbReference>
<comment type="caution">
    <text evidence="7">The sequence shown here is derived from an EMBL/GenBank/DDBJ whole genome shotgun (WGS) entry which is preliminary data.</text>
</comment>
<evidence type="ECO:0000256" key="5">
    <source>
        <dbReference type="ARBA" id="ARBA00023242"/>
    </source>
</evidence>
<dbReference type="EMBL" id="SSOP01000046">
    <property type="protein sequence ID" value="KAB5593078.1"/>
    <property type="molecule type" value="Genomic_DNA"/>
</dbReference>
<protein>
    <submittedName>
        <fullName evidence="7">Uncharacterized protein</fullName>
    </submittedName>
</protein>
<feature type="region of interest" description="Disordered" evidence="6">
    <location>
        <begin position="1"/>
        <end position="73"/>
    </location>
</feature>
<accession>A0A5N5QNC9</accession>
<dbReference type="OrthoDB" id="412109at2759"/>
<keyword evidence="2" id="KW-0597">Phosphoprotein</keyword>
<organism evidence="7 8">
    <name type="scientific">Ceratobasidium theobromae</name>
    <dbReference type="NCBI Taxonomy" id="1582974"/>
    <lineage>
        <taxon>Eukaryota</taxon>
        <taxon>Fungi</taxon>
        <taxon>Dikarya</taxon>
        <taxon>Basidiomycota</taxon>
        <taxon>Agaricomycotina</taxon>
        <taxon>Agaricomycetes</taxon>
        <taxon>Cantharellales</taxon>
        <taxon>Ceratobasidiaceae</taxon>
        <taxon>Ceratobasidium</taxon>
    </lineage>
</organism>
<name>A0A5N5QNC9_9AGAM</name>
<keyword evidence="4" id="KW-0040">ANK repeat</keyword>
<evidence type="ECO:0000256" key="6">
    <source>
        <dbReference type="SAM" id="MobiDB-lite"/>
    </source>
</evidence>
<reference evidence="7 8" key="1">
    <citation type="journal article" date="2019" name="Fungal Biol. Biotechnol.">
        <title>Draft genome sequence of fastidious pathogen Ceratobasidium theobromae, which causes vascular-streak dieback in Theobroma cacao.</title>
        <authorList>
            <person name="Ali S.S."/>
            <person name="Asman A."/>
            <person name="Shao J."/>
            <person name="Firmansyah A.P."/>
            <person name="Susilo A.W."/>
            <person name="Rosmana A."/>
            <person name="McMahon P."/>
            <person name="Junaid M."/>
            <person name="Guest D."/>
            <person name="Kheng T.Y."/>
            <person name="Meinhardt L.W."/>
            <person name="Bailey B.A."/>
        </authorList>
    </citation>
    <scope>NUCLEOTIDE SEQUENCE [LARGE SCALE GENOMIC DNA]</scope>
    <source>
        <strain evidence="7 8">CT2</strain>
    </source>
</reference>
<dbReference type="GO" id="GO:0005634">
    <property type="term" value="C:nucleus"/>
    <property type="evidence" value="ECO:0007669"/>
    <property type="project" value="UniProtKB-SubCell"/>
</dbReference>
<evidence type="ECO:0000256" key="2">
    <source>
        <dbReference type="ARBA" id="ARBA00022553"/>
    </source>
</evidence>